<name>A0A0P1AGB2_PLAHL</name>
<protein>
    <submittedName>
        <fullName evidence="1">Uncharacterized protein</fullName>
    </submittedName>
</protein>
<dbReference type="AlphaFoldDB" id="A0A0P1AGB2"/>
<dbReference type="OrthoDB" id="91258at2759"/>
<reference evidence="2" key="1">
    <citation type="submission" date="2014-09" db="EMBL/GenBank/DDBJ databases">
        <authorList>
            <person name="Sharma Rahul"/>
            <person name="Thines Marco"/>
        </authorList>
    </citation>
    <scope>NUCLEOTIDE SEQUENCE [LARGE SCALE GENOMIC DNA]</scope>
</reference>
<dbReference type="RefSeq" id="XP_024576472.1">
    <property type="nucleotide sequence ID" value="XM_024725724.1"/>
</dbReference>
<dbReference type="EMBL" id="CCYD01000468">
    <property type="protein sequence ID" value="CEG40103.1"/>
    <property type="molecule type" value="Genomic_DNA"/>
</dbReference>
<evidence type="ECO:0000313" key="2">
    <source>
        <dbReference type="Proteomes" id="UP000054928"/>
    </source>
</evidence>
<sequence length="90" mass="10662">MCCSRRICHVQVNSRKSSECRLLSWWCWNLGFLCHLKHSAVYYIGNWVAFVLETQVSQVQSMLVFSLILLLSYELAHNGVDFTFQFNWIR</sequence>
<keyword evidence="2" id="KW-1185">Reference proteome</keyword>
<dbReference type="Proteomes" id="UP000054928">
    <property type="component" value="Unassembled WGS sequence"/>
</dbReference>
<organism evidence="1 2">
    <name type="scientific">Plasmopara halstedii</name>
    <name type="common">Downy mildew of sunflower</name>
    <dbReference type="NCBI Taxonomy" id="4781"/>
    <lineage>
        <taxon>Eukaryota</taxon>
        <taxon>Sar</taxon>
        <taxon>Stramenopiles</taxon>
        <taxon>Oomycota</taxon>
        <taxon>Peronosporomycetes</taxon>
        <taxon>Peronosporales</taxon>
        <taxon>Peronosporaceae</taxon>
        <taxon>Plasmopara</taxon>
    </lineage>
</organism>
<proteinExistence type="predicted"/>
<accession>A0A0P1AGB2</accession>
<dbReference type="GeneID" id="36405376"/>
<evidence type="ECO:0000313" key="1">
    <source>
        <dbReference type="EMBL" id="CEG40103.1"/>
    </source>
</evidence>